<keyword evidence="1" id="KW-0732">Signal</keyword>
<protein>
    <submittedName>
        <fullName evidence="2">Uncharacterized protein</fullName>
    </submittedName>
</protein>
<proteinExistence type="predicted"/>
<evidence type="ECO:0000313" key="3">
    <source>
        <dbReference type="Proteomes" id="UP000580250"/>
    </source>
</evidence>
<name>A0A6V7UIT6_MELEN</name>
<evidence type="ECO:0000256" key="1">
    <source>
        <dbReference type="SAM" id="SignalP"/>
    </source>
</evidence>
<gene>
    <name evidence="2" type="ORF">MENT_LOCUS12547</name>
</gene>
<evidence type="ECO:0000313" key="2">
    <source>
        <dbReference type="EMBL" id="CAD2157249.1"/>
    </source>
</evidence>
<feature type="signal peptide" evidence="1">
    <location>
        <begin position="1"/>
        <end position="23"/>
    </location>
</feature>
<dbReference type="EMBL" id="CAJEWN010000065">
    <property type="protein sequence ID" value="CAD2157249.1"/>
    <property type="molecule type" value="Genomic_DNA"/>
</dbReference>
<dbReference type="AlphaFoldDB" id="A0A6V7UIT6"/>
<reference evidence="2 3" key="1">
    <citation type="submission" date="2020-08" db="EMBL/GenBank/DDBJ databases">
        <authorList>
            <person name="Koutsovoulos G."/>
            <person name="Danchin GJ E."/>
        </authorList>
    </citation>
    <scope>NUCLEOTIDE SEQUENCE [LARGE SCALE GENOMIC DNA]</scope>
</reference>
<sequence>MFKNSLILYTSILIILFFTTSNGFHFGGLEDHYCTFPFGKSCHKDERCCYHNKDYCCPKTQQCGSNGGCV</sequence>
<accession>A0A6V7UIT6</accession>
<feature type="chain" id="PRO_5028473123" evidence="1">
    <location>
        <begin position="24"/>
        <end position="70"/>
    </location>
</feature>
<organism evidence="2 3">
    <name type="scientific">Meloidogyne enterolobii</name>
    <name type="common">Root-knot nematode worm</name>
    <name type="synonym">Meloidogyne mayaguensis</name>
    <dbReference type="NCBI Taxonomy" id="390850"/>
    <lineage>
        <taxon>Eukaryota</taxon>
        <taxon>Metazoa</taxon>
        <taxon>Ecdysozoa</taxon>
        <taxon>Nematoda</taxon>
        <taxon>Chromadorea</taxon>
        <taxon>Rhabditida</taxon>
        <taxon>Tylenchina</taxon>
        <taxon>Tylenchomorpha</taxon>
        <taxon>Tylenchoidea</taxon>
        <taxon>Meloidogynidae</taxon>
        <taxon>Meloidogyninae</taxon>
        <taxon>Meloidogyne</taxon>
    </lineage>
</organism>
<comment type="caution">
    <text evidence="2">The sequence shown here is derived from an EMBL/GenBank/DDBJ whole genome shotgun (WGS) entry which is preliminary data.</text>
</comment>
<dbReference type="Proteomes" id="UP000580250">
    <property type="component" value="Unassembled WGS sequence"/>
</dbReference>